<dbReference type="InterPro" id="IPR036412">
    <property type="entry name" value="HAD-like_sf"/>
</dbReference>
<dbReference type="InterPro" id="IPR023298">
    <property type="entry name" value="ATPase_P-typ_TM_dom_sf"/>
</dbReference>
<feature type="transmembrane region" description="Helical" evidence="10">
    <location>
        <begin position="749"/>
        <end position="766"/>
    </location>
</feature>
<name>A0ABP5P9H0_9ACTN</name>
<dbReference type="InterPro" id="IPR017969">
    <property type="entry name" value="Heavy-metal-associated_CS"/>
</dbReference>
<dbReference type="PANTHER" id="PTHR43520:SF8">
    <property type="entry name" value="P-TYPE CU(+) TRANSPORTER"/>
    <property type="match status" value="1"/>
</dbReference>
<feature type="transmembrane region" description="Helical" evidence="10">
    <location>
        <begin position="202"/>
        <end position="220"/>
    </location>
</feature>
<dbReference type="SUPFAM" id="SSF56784">
    <property type="entry name" value="HAD-like"/>
    <property type="match status" value="1"/>
</dbReference>
<feature type="transmembrane region" description="Helical" evidence="10">
    <location>
        <begin position="98"/>
        <end position="116"/>
    </location>
</feature>
<keyword evidence="8 10" id="KW-1133">Transmembrane helix</keyword>
<dbReference type="InterPro" id="IPR059000">
    <property type="entry name" value="ATPase_P-type_domA"/>
</dbReference>
<evidence type="ECO:0000256" key="4">
    <source>
        <dbReference type="ARBA" id="ARBA00022723"/>
    </source>
</evidence>
<feature type="domain" description="HMA" evidence="11">
    <location>
        <begin position="11"/>
        <end position="75"/>
    </location>
</feature>
<evidence type="ECO:0000256" key="7">
    <source>
        <dbReference type="ARBA" id="ARBA00022967"/>
    </source>
</evidence>
<dbReference type="SFLD" id="SFLDF00027">
    <property type="entry name" value="p-type_atpase"/>
    <property type="match status" value="1"/>
</dbReference>
<proteinExistence type="inferred from homology"/>
<dbReference type="InterPro" id="IPR023299">
    <property type="entry name" value="ATPase_P-typ_cyto_dom_N"/>
</dbReference>
<dbReference type="PROSITE" id="PS01047">
    <property type="entry name" value="HMA_1"/>
    <property type="match status" value="1"/>
</dbReference>
<keyword evidence="5 10" id="KW-0547">Nucleotide-binding</keyword>
<gene>
    <name evidence="12" type="ORF">GCM10009850_038790</name>
</gene>
<keyword evidence="4 10" id="KW-0479">Metal-binding</keyword>
<dbReference type="EMBL" id="BAAAQX010000009">
    <property type="protein sequence ID" value="GAA2208421.1"/>
    <property type="molecule type" value="Genomic_DNA"/>
</dbReference>
<dbReference type="InterPro" id="IPR036163">
    <property type="entry name" value="HMA_dom_sf"/>
</dbReference>
<protein>
    <recommendedName>
        <fullName evidence="11">HMA domain-containing protein</fullName>
    </recommendedName>
</protein>
<dbReference type="CDD" id="cd00371">
    <property type="entry name" value="HMA"/>
    <property type="match status" value="1"/>
</dbReference>
<dbReference type="Proteomes" id="UP001499843">
    <property type="component" value="Unassembled WGS sequence"/>
</dbReference>
<accession>A0ABP5P9H0</accession>
<reference evidence="13" key="1">
    <citation type="journal article" date="2019" name="Int. J. Syst. Evol. Microbiol.">
        <title>The Global Catalogue of Microorganisms (GCM) 10K type strain sequencing project: providing services to taxonomists for standard genome sequencing and annotation.</title>
        <authorList>
            <consortium name="The Broad Institute Genomics Platform"/>
            <consortium name="The Broad Institute Genome Sequencing Center for Infectious Disease"/>
            <person name="Wu L."/>
            <person name="Ma J."/>
        </authorList>
    </citation>
    <scope>NUCLEOTIDE SEQUENCE [LARGE SCALE GENOMIC DNA]</scope>
    <source>
        <strain evidence="13">JCM 16114</strain>
    </source>
</reference>
<dbReference type="Gene3D" id="3.40.50.1000">
    <property type="entry name" value="HAD superfamily/HAD-like"/>
    <property type="match status" value="2"/>
</dbReference>
<dbReference type="Gene3D" id="2.70.150.10">
    <property type="entry name" value="Calcium-transporting ATPase, cytoplasmic transduction domain A"/>
    <property type="match status" value="1"/>
</dbReference>
<dbReference type="InterPro" id="IPR006121">
    <property type="entry name" value="HMA_dom"/>
</dbReference>
<dbReference type="CDD" id="cd02094">
    <property type="entry name" value="P-type_ATPase_Cu-like"/>
    <property type="match status" value="1"/>
</dbReference>
<evidence type="ECO:0000256" key="9">
    <source>
        <dbReference type="ARBA" id="ARBA00023136"/>
    </source>
</evidence>
<dbReference type="Pfam" id="PF00122">
    <property type="entry name" value="E1-E2_ATPase"/>
    <property type="match status" value="1"/>
</dbReference>
<feature type="transmembrane region" description="Helical" evidence="10">
    <location>
        <begin position="122"/>
        <end position="139"/>
    </location>
</feature>
<evidence type="ECO:0000256" key="6">
    <source>
        <dbReference type="ARBA" id="ARBA00022840"/>
    </source>
</evidence>
<organism evidence="12 13">
    <name type="scientific">Nonomuraea monospora</name>
    <dbReference type="NCBI Taxonomy" id="568818"/>
    <lineage>
        <taxon>Bacteria</taxon>
        <taxon>Bacillati</taxon>
        <taxon>Actinomycetota</taxon>
        <taxon>Actinomycetes</taxon>
        <taxon>Streptosporangiales</taxon>
        <taxon>Streptosporangiaceae</taxon>
        <taxon>Nonomuraea</taxon>
    </lineage>
</organism>
<feature type="transmembrane region" description="Helical" evidence="10">
    <location>
        <begin position="772"/>
        <end position="790"/>
    </location>
</feature>
<keyword evidence="7" id="KW-1278">Translocase</keyword>
<dbReference type="SUPFAM" id="SSF81665">
    <property type="entry name" value="Calcium ATPase, transmembrane domain M"/>
    <property type="match status" value="1"/>
</dbReference>
<comment type="similarity">
    <text evidence="2 10">Belongs to the cation transport ATPase (P-type) (TC 3.A.3) family. Type IB subfamily.</text>
</comment>
<evidence type="ECO:0000313" key="13">
    <source>
        <dbReference type="Proteomes" id="UP001499843"/>
    </source>
</evidence>
<dbReference type="Pfam" id="PF00702">
    <property type="entry name" value="Hydrolase"/>
    <property type="match status" value="1"/>
</dbReference>
<dbReference type="PANTHER" id="PTHR43520">
    <property type="entry name" value="ATP7, ISOFORM B"/>
    <property type="match status" value="1"/>
</dbReference>
<dbReference type="PROSITE" id="PS50846">
    <property type="entry name" value="HMA_2"/>
    <property type="match status" value="1"/>
</dbReference>
<evidence type="ECO:0000256" key="10">
    <source>
        <dbReference type="RuleBase" id="RU362081"/>
    </source>
</evidence>
<dbReference type="InterPro" id="IPR027256">
    <property type="entry name" value="P-typ_ATPase_IB"/>
</dbReference>
<feature type="transmembrane region" description="Helical" evidence="10">
    <location>
        <begin position="159"/>
        <end position="182"/>
    </location>
</feature>
<dbReference type="SUPFAM" id="SSF81660">
    <property type="entry name" value="Metal cation-transporting ATPase, ATP-binding domain N"/>
    <property type="match status" value="1"/>
</dbReference>
<comment type="subcellular location">
    <subcellularLocation>
        <location evidence="1">Cell membrane</location>
        <topology evidence="1">Multi-pass membrane protein</topology>
    </subcellularLocation>
</comment>
<evidence type="ECO:0000256" key="1">
    <source>
        <dbReference type="ARBA" id="ARBA00004651"/>
    </source>
</evidence>
<dbReference type="InterPro" id="IPR023214">
    <property type="entry name" value="HAD_sf"/>
</dbReference>
<dbReference type="InterPro" id="IPR001757">
    <property type="entry name" value="P_typ_ATPase"/>
</dbReference>
<dbReference type="SUPFAM" id="SSF55008">
    <property type="entry name" value="HMA, heavy metal-associated domain"/>
    <property type="match status" value="1"/>
</dbReference>
<dbReference type="InterPro" id="IPR044492">
    <property type="entry name" value="P_typ_ATPase_HD_dom"/>
</dbReference>
<dbReference type="Gene3D" id="3.30.70.100">
    <property type="match status" value="1"/>
</dbReference>
<keyword evidence="13" id="KW-1185">Reference proteome</keyword>
<comment type="caution">
    <text evidence="12">The sequence shown here is derived from an EMBL/GenBank/DDBJ whole genome shotgun (WGS) entry which is preliminary data.</text>
</comment>
<dbReference type="RefSeq" id="WP_344476570.1">
    <property type="nucleotide sequence ID" value="NZ_BAAAQX010000009.1"/>
</dbReference>
<sequence length="796" mass="81780">MSSLGGTTEDRAVELTIGGMTCASCANRIERKLNKLDGVTATVNYATEKAQVTFPDGIEPEQLVAEVEKAGYTAELPAAVPQTPAPEEEPADQLRQRLIVAVVLSVPVVAMAMVPALQFTNWQWFSLTLAAPVVAYAGWPFHRAAWTNLRHGAATMDTLISVSTLAALGWSVWALFFGTAGTPGMTHPFVLSIERSDGAGNIYLETAAAVTAFILAGRYFEARSKRRAGAALRALMELGAREVELADGRRMPVDRLAVGDRFVVRPGEKIATDGVVVEGSSAVDASLLTGESVPVEVRPGDAVTGATVNAGGRLVVRASRVGADTQLAQMARLVEEAQTGKAQVQRLADRISGVFVPIVIALAVGTLGFWLGSGGGVGAAFTAAVAVLIIACPCALGLATPTALLVGTGRGAQLGILIKGPEVLESTRRIDTIVLDKTGTVAEGRMSVIGAHLAAGEERGQVLRLAGALEQASEHPIGRAIAREARAQTGTQTGAQAGVETGTGAGVKATAEAGAQAGAGADAGAGAGAGAQADAEAGGESLAGVESLPGVEDFANVEGLGVQGVVDGHAVLVGRPRLLAEWSQHLPAELEQALTAAQEQGRTAVAVGWDGKARAVLVVADVVKPTSREAIERLRALGLAPVLLTGDNQAVAETVAKEVGIDEVIAEVLPADKVEVVKRLQAEGKVVAMVGDGVNDAAALAQADLGLAMGTGTDAAIEASDLTLVRGDLRVAAEAIRLSRRTLSTIKGNLFWAFAYNVAALPLAALGLLNPMIAGAAMAFSSVFVVSNSLRLRRFT</sequence>
<keyword evidence="6 10" id="KW-0067">ATP-binding</keyword>
<dbReference type="SFLD" id="SFLDG00002">
    <property type="entry name" value="C1.7:_P-type_atpase_like"/>
    <property type="match status" value="1"/>
</dbReference>
<evidence type="ECO:0000256" key="3">
    <source>
        <dbReference type="ARBA" id="ARBA00022692"/>
    </source>
</evidence>
<dbReference type="SUPFAM" id="SSF81653">
    <property type="entry name" value="Calcium ATPase, transduction domain A"/>
    <property type="match status" value="1"/>
</dbReference>
<keyword evidence="9 10" id="KW-0472">Membrane</keyword>
<keyword evidence="3 10" id="KW-0812">Transmembrane</keyword>
<dbReference type="NCBIfam" id="TIGR01494">
    <property type="entry name" value="ATPase_P-type"/>
    <property type="match status" value="2"/>
</dbReference>
<dbReference type="Gene3D" id="3.40.1110.10">
    <property type="entry name" value="Calcium-transporting ATPase, cytoplasmic domain N"/>
    <property type="match status" value="2"/>
</dbReference>
<evidence type="ECO:0000256" key="2">
    <source>
        <dbReference type="ARBA" id="ARBA00006024"/>
    </source>
</evidence>
<feature type="transmembrane region" description="Helical" evidence="10">
    <location>
        <begin position="377"/>
        <end position="400"/>
    </location>
</feature>
<dbReference type="InterPro" id="IPR008250">
    <property type="entry name" value="ATPase_P-typ_transduc_dom_A_sf"/>
</dbReference>
<evidence type="ECO:0000259" key="11">
    <source>
        <dbReference type="PROSITE" id="PS50846"/>
    </source>
</evidence>
<dbReference type="SFLD" id="SFLDS00003">
    <property type="entry name" value="Haloacid_Dehalogenase"/>
    <property type="match status" value="1"/>
</dbReference>
<evidence type="ECO:0000313" key="12">
    <source>
        <dbReference type="EMBL" id="GAA2208421.1"/>
    </source>
</evidence>
<dbReference type="NCBIfam" id="TIGR01525">
    <property type="entry name" value="ATPase-IB_hvy"/>
    <property type="match status" value="1"/>
</dbReference>
<feature type="transmembrane region" description="Helical" evidence="10">
    <location>
        <begin position="351"/>
        <end position="371"/>
    </location>
</feature>
<keyword evidence="10" id="KW-1003">Cell membrane</keyword>
<evidence type="ECO:0000256" key="5">
    <source>
        <dbReference type="ARBA" id="ARBA00022741"/>
    </source>
</evidence>
<dbReference type="Pfam" id="PF00403">
    <property type="entry name" value="HMA"/>
    <property type="match status" value="1"/>
</dbReference>
<dbReference type="PRINTS" id="PR00119">
    <property type="entry name" value="CATATPASE"/>
</dbReference>
<evidence type="ECO:0000256" key="8">
    <source>
        <dbReference type="ARBA" id="ARBA00022989"/>
    </source>
</evidence>